<dbReference type="RefSeq" id="WP_138094138.1">
    <property type="nucleotide sequence ID" value="NZ_CP040428.1"/>
</dbReference>
<reference evidence="3 4" key="1">
    <citation type="submission" date="2019-05" db="EMBL/GenBank/DDBJ databases">
        <title>Complete genome sequence of Izhakiella calystegiae KSNA2, an endophyte isolated from beach morning glory (Calystegia soldanella).</title>
        <authorList>
            <person name="Jiang L."/>
            <person name="Jeong J.C."/>
            <person name="Kim C.Y."/>
            <person name="Kim D.H."/>
            <person name="Kim S.W."/>
            <person name="Lee j."/>
        </authorList>
    </citation>
    <scope>NUCLEOTIDE SEQUENCE [LARGE SCALE GENOMIC DNA]</scope>
    <source>
        <strain evidence="3 4">KSNA2</strain>
    </source>
</reference>
<keyword evidence="2" id="KW-0732">Signal</keyword>
<evidence type="ECO:0000313" key="3">
    <source>
        <dbReference type="EMBL" id="QCT18598.1"/>
    </source>
</evidence>
<dbReference type="InterPro" id="IPR009468">
    <property type="entry name" value="DUF1090"/>
</dbReference>
<dbReference type="AlphaFoldDB" id="A0A4P8YFZ9"/>
<name>A0A4P8YFZ9_9ENTR</name>
<feature type="chain" id="PRO_5021025364" evidence="2">
    <location>
        <begin position="19"/>
        <end position="123"/>
    </location>
</feature>
<evidence type="ECO:0000256" key="2">
    <source>
        <dbReference type="SAM" id="SignalP"/>
    </source>
</evidence>
<accession>A0A4P8YFZ9</accession>
<dbReference type="OrthoDB" id="8689941at2"/>
<dbReference type="Pfam" id="PF06476">
    <property type="entry name" value="DUF1090"/>
    <property type="match status" value="1"/>
</dbReference>
<evidence type="ECO:0000313" key="4">
    <source>
        <dbReference type="Proteomes" id="UP000302163"/>
    </source>
</evidence>
<dbReference type="Proteomes" id="UP000302163">
    <property type="component" value="Chromosome"/>
</dbReference>
<dbReference type="KEGG" id="izh:FEM41_02530"/>
<sequence length="123" mass="13966">MKSRIMLAVALLSLTAVAQASSSPCSEKEQSILKEISYAEQHGNEYRLSGLKKALSEVRAHCNDDQVRADHRKDIAEKRDDVAERRAELDEAKRKGDPEKIAKRERKLAEEESELKALEAREY</sequence>
<dbReference type="EMBL" id="CP040428">
    <property type="protein sequence ID" value="QCT18598.1"/>
    <property type="molecule type" value="Genomic_DNA"/>
</dbReference>
<feature type="region of interest" description="Disordered" evidence="1">
    <location>
        <begin position="69"/>
        <end position="123"/>
    </location>
</feature>
<proteinExistence type="predicted"/>
<keyword evidence="4" id="KW-1185">Reference proteome</keyword>
<gene>
    <name evidence="3" type="ORF">FEM41_02530</name>
</gene>
<organism evidence="3 4">
    <name type="scientific">Jejubacter calystegiae</name>
    <dbReference type="NCBI Taxonomy" id="2579935"/>
    <lineage>
        <taxon>Bacteria</taxon>
        <taxon>Pseudomonadati</taxon>
        <taxon>Pseudomonadota</taxon>
        <taxon>Gammaproteobacteria</taxon>
        <taxon>Enterobacterales</taxon>
        <taxon>Enterobacteriaceae</taxon>
        <taxon>Jejubacter</taxon>
    </lineage>
</organism>
<evidence type="ECO:0000256" key="1">
    <source>
        <dbReference type="SAM" id="MobiDB-lite"/>
    </source>
</evidence>
<feature type="signal peptide" evidence="2">
    <location>
        <begin position="1"/>
        <end position="18"/>
    </location>
</feature>
<protein>
    <submittedName>
        <fullName evidence="3">DUF1090 domain-containing protein</fullName>
    </submittedName>
</protein>